<dbReference type="Proteomes" id="UP000051859">
    <property type="component" value="Unassembled WGS sequence"/>
</dbReference>
<protein>
    <recommendedName>
        <fullName evidence="1">DUF7671 domain-containing protein</fullName>
    </recommendedName>
</protein>
<evidence type="ECO:0000313" key="3">
    <source>
        <dbReference type="Proteomes" id="UP000051859"/>
    </source>
</evidence>
<evidence type="ECO:0000259" key="1">
    <source>
        <dbReference type="Pfam" id="PF24710"/>
    </source>
</evidence>
<dbReference type="AlphaFoldDB" id="A0A0R2L1X1"/>
<organism evidence="2 3">
    <name type="scientific">Pediococcus stilesii</name>
    <dbReference type="NCBI Taxonomy" id="331679"/>
    <lineage>
        <taxon>Bacteria</taxon>
        <taxon>Bacillati</taxon>
        <taxon>Bacillota</taxon>
        <taxon>Bacilli</taxon>
        <taxon>Lactobacillales</taxon>
        <taxon>Lactobacillaceae</taxon>
        <taxon>Pediococcus</taxon>
    </lineage>
</organism>
<dbReference type="PATRIC" id="fig|331679.3.peg.253"/>
<dbReference type="RefSeq" id="WP_057803188.1">
    <property type="nucleotide sequence ID" value="NZ_JQBX01000010.1"/>
</dbReference>
<accession>A0A0R2L1X1</accession>
<name>A0A0R2L1X1_9LACO</name>
<evidence type="ECO:0000313" key="2">
    <source>
        <dbReference type="EMBL" id="KRN93845.1"/>
    </source>
</evidence>
<feature type="domain" description="DUF7671" evidence="1">
    <location>
        <begin position="2"/>
        <end position="94"/>
    </location>
</feature>
<dbReference type="EMBL" id="JQBX01000010">
    <property type="protein sequence ID" value="KRN93845.1"/>
    <property type="molecule type" value="Genomic_DNA"/>
</dbReference>
<sequence>MKNKYPVTRYYGVPVSYDKSGNYIFEEGVKVHAWRNGKHTKGKFQGLGQLFLTENNLLVAIVGFEKMKFKDRHTLAPFERFTKESVPKELLERFSREDFK</sequence>
<dbReference type="STRING" id="331679.IV81_GL000248"/>
<proteinExistence type="predicted"/>
<dbReference type="InterPro" id="IPR056088">
    <property type="entry name" value="DUF7671"/>
</dbReference>
<keyword evidence="3" id="KW-1185">Reference proteome</keyword>
<reference evidence="2 3" key="1">
    <citation type="journal article" date="2015" name="Genome Announc.">
        <title>Expanding the biotechnology potential of lactobacilli through comparative genomics of 213 strains and associated genera.</title>
        <authorList>
            <person name="Sun Z."/>
            <person name="Harris H.M."/>
            <person name="McCann A."/>
            <person name="Guo C."/>
            <person name="Argimon S."/>
            <person name="Zhang W."/>
            <person name="Yang X."/>
            <person name="Jeffery I.B."/>
            <person name="Cooney J.C."/>
            <person name="Kagawa T.F."/>
            <person name="Liu W."/>
            <person name="Song Y."/>
            <person name="Salvetti E."/>
            <person name="Wrobel A."/>
            <person name="Rasinkangas P."/>
            <person name="Parkhill J."/>
            <person name="Rea M.C."/>
            <person name="O'Sullivan O."/>
            <person name="Ritari J."/>
            <person name="Douillard F.P."/>
            <person name="Paul Ross R."/>
            <person name="Yang R."/>
            <person name="Briner A.E."/>
            <person name="Felis G.E."/>
            <person name="de Vos W.M."/>
            <person name="Barrangou R."/>
            <person name="Klaenhammer T.R."/>
            <person name="Caufield P.W."/>
            <person name="Cui Y."/>
            <person name="Zhang H."/>
            <person name="O'Toole P.W."/>
        </authorList>
    </citation>
    <scope>NUCLEOTIDE SEQUENCE [LARGE SCALE GENOMIC DNA]</scope>
    <source>
        <strain evidence="2 3">DSM 18001</strain>
    </source>
</reference>
<dbReference type="Pfam" id="PF24710">
    <property type="entry name" value="DUF7671"/>
    <property type="match status" value="1"/>
</dbReference>
<comment type="caution">
    <text evidence="2">The sequence shown here is derived from an EMBL/GenBank/DDBJ whole genome shotgun (WGS) entry which is preliminary data.</text>
</comment>
<gene>
    <name evidence="2" type="ORF">IV81_GL000248</name>
</gene>